<comment type="caution">
    <text evidence="1">The sequence shown here is derived from an EMBL/GenBank/DDBJ whole genome shotgun (WGS) entry which is preliminary data.</text>
</comment>
<organism evidence="1 2">
    <name type="scientific">Nocardia cyriacigeorgica</name>
    <dbReference type="NCBI Taxonomy" id="135487"/>
    <lineage>
        <taxon>Bacteria</taxon>
        <taxon>Bacillati</taxon>
        <taxon>Actinomycetota</taxon>
        <taxon>Actinomycetes</taxon>
        <taxon>Mycobacteriales</taxon>
        <taxon>Nocardiaceae</taxon>
        <taxon>Nocardia</taxon>
    </lineage>
</organism>
<dbReference type="EMBL" id="JAAGVB010000016">
    <property type="protein sequence ID" value="NEW33330.1"/>
    <property type="molecule type" value="Genomic_DNA"/>
</dbReference>
<reference evidence="1 2" key="1">
    <citation type="submission" date="2020-01" db="EMBL/GenBank/DDBJ databases">
        <title>Genetics and antimicrobial susceptibilities of Nocardia species isolated from the soil; a comparison with species isolated from humans.</title>
        <authorList>
            <person name="Carrasco G."/>
            <person name="Monzon S."/>
            <person name="Sansegundo M."/>
            <person name="Garcia E."/>
            <person name="Garrido N."/>
            <person name="Medina M.J."/>
            <person name="Villalon P."/>
            <person name="Ramirez-Arocha A.C."/>
            <person name="Jimenez P."/>
            <person name="Cuesta I."/>
            <person name="Valdezate S."/>
        </authorList>
    </citation>
    <scope>NUCLEOTIDE SEQUENCE [LARGE SCALE GENOMIC DNA]</scope>
    <source>
        <strain evidence="1 2">CNM20110626</strain>
    </source>
</reference>
<dbReference type="AlphaFoldDB" id="A0A6P1CLA3"/>
<name>A0A6P1CLA3_9NOCA</name>
<proteinExistence type="predicted"/>
<accession>A0A6P1CLA3</accession>
<dbReference type="Proteomes" id="UP000471166">
    <property type="component" value="Unassembled WGS sequence"/>
</dbReference>
<evidence type="ECO:0000313" key="2">
    <source>
        <dbReference type="Proteomes" id="UP000471166"/>
    </source>
</evidence>
<gene>
    <name evidence="1" type="ORF">GV791_12275</name>
</gene>
<evidence type="ECO:0000313" key="1">
    <source>
        <dbReference type="EMBL" id="NEW33330.1"/>
    </source>
</evidence>
<protein>
    <submittedName>
        <fullName evidence="1">Uncharacterized protein</fullName>
    </submittedName>
</protein>
<sequence length="74" mass="7674">MKLTHTEAAAITAMNLGPVLGTLPPSFTPQAKQRLAENISQFAERAARTPGSTLTVVIDQPVISTPGVSVSVTS</sequence>
<dbReference type="RefSeq" id="WP_163844484.1">
    <property type="nucleotide sequence ID" value="NZ_JAAGVB010000016.1"/>
</dbReference>